<dbReference type="PANTHER" id="PTHR40112:SF1">
    <property type="entry name" value="H2HPP ISOMERASE"/>
    <property type="match status" value="1"/>
</dbReference>
<sequence length="142" mass="15292">MPKTYYFSTKKMAAKHAGGDYSTAHGPFVVGERIIFGHITITRGTQAELHSHPNEQFMLIEKGRARMEVGGQKKTVGPGDMILIPANTLHSCKVTGNQDLVFTTAKDTSWSIHGVKAAQKAPAGPKKAAPRKKAPAGRKAAR</sequence>
<proteinExistence type="predicted"/>
<feature type="compositionally biased region" description="Basic residues" evidence="1">
    <location>
        <begin position="128"/>
        <end position="142"/>
    </location>
</feature>
<dbReference type="EMBL" id="JACPUR010000013">
    <property type="protein sequence ID" value="MBI3126797.1"/>
    <property type="molecule type" value="Genomic_DNA"/>
</dbReference>
<dbReference type="InterPro" id="IPR013096">
    <property type="entry name" value="Cupin_2"/>
</dbReference>
<evidence type="ECO:0000259" key="2">
    <source>
        <dbReference type="Pfam" id="PF07883"/>
    </source>
</evidence>
<evidence type="ECO:0000313" key="3">
    <source>
        <dbReference type="EMBL" id="MBI3126797.1"/>
    </source>
</evidence>
<dbReference type="SUPFAM" id="SSF51182">
    <property type="entry name" value="RmlC-like cupins"/>
    <property type="match status" value="1"/>
</dbReference>
<dbReference type="Proteomes" id="UP000782312">
    <property type="component" value="Unassembled WGS sequence"/>
</dbReference>
<comment type="caution">
    <text evidence="3">The sequence shown here is derived from an EMBL/GenBank/DDBJ whole genome shotgun (WGS) entry which is preliminary data.</text>
</comment>
<protein>
    <submittedName>
        <fullName evidence="3">Cupin domain-containing protein</fullName>
    </submittedName>
</protein>
<reference evidence="3" key="1">
    <citation type="submission" date="2020-07" db="EMBL/GenBank/DDBJ databases">
        <title>Huge and variable diversity of episymbiotic CPR bacteria and DPANN archaea in groundwater ecosystems.</title>
        <authorList>
            <person name="He C.Y."/>
            <person name="Keren R."/>
            <person name="Whittaker M."/>
            <person name="Farag I.F."/>
            <person name="Doudna J."/>
            <person name="Cate J.H.D."/>
            <person name="Banfield J.F."/>
        </authorList>
    </citation>
    <scope>NUCLEOTIDE SEQUENCE</scope>
    <source>
        <strain evidence="3">NC_groundwater_763_Ag_S-0.2um_68_21</strain>
    </source>
</reference>
<feature type="region of interest" description="Disordered" evidence="1">
    <location>
        <begin position="115"/>
        <end position="142"/>
    </location>
</feature>
<name>A0A932HZ32_UNCTE</name>
<dbReference type="InterPro" id="IPR014710">
    <property type="entry name" value="RmlC-like_jellyroll"/>
</dbReference>
<gene>
    <name evidence="3" type="ORF">HYZ11_04245</name>
</gene>
<dbReference type="InterPro" id="IPR011051">
    <property type="entry name" value="RmlC_Cupin_sf"/>
</dbReference>
<feature type="compositionally biased region" description="Low complexity" evidence="1">
    <location>
        <begin position="116"/>
        <end position="127"/>
    </location>
</feature>
<accession>A0A932HZ32</accession>
<dbReference type="AlphaFoldDB" id="A0A932HZ32"/>
<dbReference type="Gene3D" id="2.60.120.10">
    <property type="entry name" value="Jelly Rolls"/>
    <property type="match status" value="1"/>
</dbReference>
<dbReference type="Pfam" id="PF07883">
    <property type="entry name" value="Cupin_2"/>
    <property type="match status" value="1"/>
</dbReference>
<dbReference type="InterPro" id="IPR052535">
    <property type="entry name" value="Bacilysin_H2HPP_isomerase"/>
</dbReference>
<evidence type="ECO:0000256" key="1">
    <source>
        <dbReference type="SAM" id="MobiDB-lite"/>
    </source>
</evidence>
<dbReference type="PANTHER" id="PTHR40112">
    <property type="entry name" value="H2HPP ISOMERASE"/>
    <property type="match status" value="1"/>
</dbReference>
<evidence type="ECO:0000313" key="4">
    <source>
        <dbReference type="Proteomes" id="UP000782312"/>
    </source>
</evidence>
<organism evidence="3 4">
    <name type="scientific">Tectimicrobiota bacterium</name>
    <dbReference type="NCBI Taxonomy" id="2528274"/>
    <lineage>
        <taxon>Bacteria</taxon>
        <taxon>Pseudomonadati</taxon>
        <taxon>Nitrospinota/Tectimicrobiota group</taxon>
        <taxon>Candidatus Tectimicrobiota</taxon>
    </lineage>
</organism>
<feature type="domain" description="Cupin type-2" evidence="2">
    <location>
        <begin position="38"/>
        <end position="103"/>
    </location>
</feature>